<sequence length="163" mass="18177">MDWGLLLRRLTAGAAEGQGQCLYAAVHNIQTGACIAYEPPEICPPQMVQYPDFLFLEAFNTMHRGKTLDVLVRIAWGPIAYPPQGVSESEVCELASSHRDPLRMYSGGVSICRLRFTFLKMEGKNVVLLRRPDAKCAVGFANTGTCPLSLALRLDRDRTYTRR</sequence>
<dbReference type="Proteomes" id="UP000821865">
    <property type="component" value="Chromosome 2"/>
</dbReference>
<dbReference type="EMBL" id="CM023471">
    <property type="protein sequence ID" value="KAH7966801.1"/>
    <property type="molecule type" value="Genomic_DNA"/>
</dbReference>
<accession>A0ACB8DFA0</accession>
<evidence type="ECO:0000313" key="1">
    <source>
        <dbReference type="EMBL" id="KAH7966801.1"/>
    </source>
</evidence>
<keyword evidence="2" id="KW-1185">Reference proteome</keyword>
<reference evidence="1" key="1">
    <citation type="submission" date="2020-05" db="EMBL/GenBank/DDBJ databases">
        <title>Large-scale comparative analyses of tick genomes elucidate their genetic diversity and vector capacities.</title>
        <authorList>
            <person name="Jia N."/>
            <person name="Wang J."/>
            <person name="Shi W."/>
            <person name="Du L."/>
            <person name="Sun Y."/>
            <person name="Zhan W."/>
            <person name="Jiang J."/>
            <person name="Wang Q."/>
            <person name="Zhang B."/>
            <person name="Ji P."/>
            <person name="Sakyi L.B."/>
            <person name="Cui X."/>
            <person name="Yuan T."/>
            <person name="Jiang B."/>
            <person name="Yang W."/>
            <person name="Lam T.T.-Y."/>
            <person name="Chang Q."/>
            <person name="Ding S."/>
            <person name="Wang X."/>
            <person name="Zhu J."/>
            <person name="Ruan X."/>
            <person name="Zhao L."/>
            <person name="Wei J."/>
            <person name="Que T."/>
            <person name="Du C."/>
            <person name="Cheng J."/>
            <person name="Dai P."/>
            <person name="Han X."/>
            <person name="Huang E."/>
            <person name="Gao Y."/>
            <person name="Liu J."/>
            <person name="Shao H."/>
            <person name="Ye R."/>
            <person name="Li L."/>
            <person name="Wei W."/>
            <person name="Wang X."/>
            <person name="Wang C."/>
            <person name="Yang T."/>
            <person name="Huo Q."/>
            <person name="Li W."/>
            <person name="Guo W."/>
            <person name="Chen H."/>
            <person name="Zhou L."/>
            <person name="Ni X."/>
            <person name="Tian J."/>
            <person name="Zhou Y."/>
            <person name="Sheng Y."/>
            <person name="Liu T."/>
            <person name="Pan Y."/>
            <person name="Xia L."/>
            <person name="Li J."/>
            <person name="Zhao F."/>
            <person name="Cao W."/>
        </authorList>
    </citation>
    <scope>NUCLEOTIDE SEQUENCE</scope>
    <source>
        <strain evidence="1">Dsil-2018</strain>
    </source>
</reference>
<evidence type="ECO:0000313" key="2">
    <source>
        <dbReference type="Proteomes" id="UP000821865"/>
    </source>
</evidence>
<name>A0ACB8DFA0_DERSI</name>
<organism evidence="1 2">
    <name type="scientific">Dermacentor silvarum</name>
    <name type="common">Tick</name>
    <dbReference type="NCBI Taxonomy" id="543639"/>
    <lineage>
        <taxon>Eukaryota</taxon>
        <taxon>Metazoa</taxon>
        <taxon>Ecdysozoa</taxon>
        <taxon>Arthropoda</taxon>
        <taxon>Chelicerata</taxon>
        <taxon>Arachnida</taxon>
        <taxon>Acari</taxon>
        <taxon>Parasitiformes</taxon>
        <taxon>Ixodida</taxon>
        <taxon>Ixodoidea</taxon>
        <taxon>Ixodidae</taxon>
        <taxon>Rhipicephalinae</taxon>
        <taxon>Dermacentor</taxon>
    </lineage>
</organism>
<proteinExistence type="predicted"/>
<comment type="caution">
    <text evidence="1">The sequence shown here is derived from an EMBL/GenBank/DDBJ whole genome shotgun (WGS) entry which is preliminary data.</text>
</comment>
<gene>
    <name evidence="1" type="ORF">HPB49_019620</name>
</gene>
<protein>
    <submittedName>
        <fullName evidence="1">Uncharacterized protein</fullName>
    </submittedName>
</protein>